<dbReference type="EMBL" id="WXFA01000048">
    <property type="protein sequence ID" value="MBM3095550.1"/>
    <property type="molecule type" value="Genomic_DNA"/>
</dbReference>
<name>A0AAW4FWA3_9HYPH</name>
<organism evidence="2 3">
    <name type="scientific">Ensifer canadensis</name>
    <dbReference type="NCBI Taxonomy" id="555315"/>
    <lineage>
        <taxon>Bacteria</taxon>
        <taxon>Pseudomonadati</taxon>
        <taxon>Pseudomonadota</taxon>
        <taxon>Alphaproteobacteria</taxon>
        <taxon>Hyphomicrobiales</taxon>
        <taxon>Rhizobiaceae</taxon>
        <taxon>Sinorhizobium/Ensifer group</taxon>
        <taxon>Ensifer</taxon>
    </lineage>
</organism>
<evidence type="ECO:0000313" key="3">
    <source>
        <dbReference type="Proteomes" id="UP000744980"/>
    </source>
</evidence>
<keyword evidence="3" id="KW-1185">Reference proteome</keyword>
<feature type="signal peptide" evidence="1">
    <location>
        <begin position="1"/>
        <end position="21"/>
    </location>
</feature>
<dbReference type="RefSeq" id="WP_057205594.1">
    <property type="nucleotide sequence ID" value="NZ_CP083373.1"/>
</dbReference>
<reference evidence="2 3" key="1">
    <citation type="submission" date="2020-01" db="EMBL/GenBank/DDBJ databases">
        <title>Draft genome assembly of Ensifer adhaerens T173.</title>
        <authorList>
            <person name="Craig J.E."/>
            <person name="Stinchcombe J.R."/>
        </authorList>
    </citation>
    <scope>NUCLEOTIDE SEQUENCE [LARGE SCALE GENOMIC DNA]</scope>
    <source>
        <strain evidence="2 3">T173</strain>
    </source>
</reference>
<evidence type="ECO:0000256" key="1">
    <source>
        <dbReference type="SAM" id="SignalP"/>
    </source>
</evidence>
<evidence type="ECO:0000313" key="2">
    <source>
        <dbReference type="EMBL" id="MBM3095550.1"/>
    </source>
</evidence>
<feature type="chain" id="PRO_5043722363" evidence="1">
    <location>
        <begin position="22"/>
        <end position="84"/>
    </location>
</feature>
<comment type="caution">
    <text evidence="2">The sequence shown here is derived from an EMBL/GenBank/DDBJ whole genome shotgun (WGS) entry which is preliminary data.</text>
</comment>
<proteinExistence type="predicted"/>
<keyword evidence="1" id="KW-0732">Signal</keyword>
<dbReference type="AlphaFoldDB" id="A0AAW4FWA3"/>
<dbReference type="Proteomes" id="UP000744980">
    <property type="component" value="Unassembled WGS sequence"/>
</dbReference>
<protein>
    <submittedName>
        <fullName evidence="2">Uncharacterized protein</fullName>
    </submittedName>
</protein>
<sequence>MLRKLLVGAFLCVLVAPSAFAQSDITCNQAAMTKLETDVKAITDEMKKDYANKELAMAKQALASNDADKCKTHMSNAMKGNDPM</sequence>
<accession>A0AAW4FWA3</accession>
<gene>
    <name evidence="2" type="ORF">GFB56_33040</name>
</gene>